<keyword evidence="4" id="KW-0808">Transferase</keyword>
<keyword evidence="9" id="KW-0812">Transmembrane</keyword>
<keyword evidence="3" id="KW-0597">Phosphoprotein</keyword>
<organism evidence="11 12">
    <name type="scientific">Segnochrobactrum spirostomi</name>
    <dbReference type="NCBI Taxonomy" id="2608987"/>
    <lineage>
        <taxon>Bacteria</taxon>
        <taxon>Pseudomonadati</taxon>
        <taxon>Pseudomonadota</taxon>
        <taxon>Alphaproteobacteria</taxon>
        <taxon>Hyphomicrobiales</taxon>
        <taxon>Segnochrobactraceae</taxon>
        <taxon>Segnochrobactrum</taxon>
    </lineage>
</organism>
<protein>
    <recommendedName>
        <fullName evidence="2">histidine kinase</fullName>
        <ecNumber evidence="2">2.7.13.3</ecNumber>
    </recommendedName>
</protein>
<dbReference type="InterPro" id="IPR036890">
    <property type="entry name" value="HATPase_C_sf"/>
</dbReference>
<evidence type="ECO:0000256" key="3">
    <source>
        <dbReference type="ARBA" id="ARBA00022553"/>
    </source>
</evidence>
<dbReference type="PANTHER" id="PTHR43065">
    <property type="entry name" value="SENSOR HISTIDINE KINASE"/>
    <property type="match status" value="1"/>
</dbReference>
<evidence type="ECO:0000256" key="2">
    <source>
        <dbReference type="ARBA" id="ARBA00012438"/>
    </source>
</evidence>
<reference evidence="11 12" key="1">
    <citation type="submission" date="2019-09" db="EMBL/GenBank/DDBJ databases">
        <title>Segnochrobactrum spirostomi gen. nov., sp. nov., isolated from the ciliate Spirostomum cf. yagiui and description of a novel family, Segnochrobactraceae fam. nov. within the order Rhizobiales of the class Alphaproteobacteria.</title>
        <authorList>
            <person name="Akter S."/>
            <person name="Shazib S.U.A."/>
            <person name="Shin M.K."/>
        </authorList>
    </citation>
    <scope>NUCLEOTIDE SEQUENCE [LARGE SCALE GENOMIC DNA]</scope>
    <source>
        <strain evidence="11 12">Sp-1</strain>
    </source>
</reference>
<dbReference type="InterPro" id="IPR004358">
    <property type="entry name" value="Sig_transdc_His_kin-like_C"/>
</dbReference>
<name>A0A6A7Y463_9HYPH</name>
<dbReference type="Proteomes" id="UP000332515">
    <property type="component" value="Unassembled WGS sequence"/>
</dbReference>
<dbReference type="PANTHER" id="PTHR43065:SF46">
    <property type="entry name" value="C4-DICARBOXYLATE TRANSPORT SENSOR PROTEIN DCTB"/>
    <property type="match status" value="1"/>
</dbReference>
<evidence type="ECO:0000256" key="7">
    <source>
        <dbReference type="ARBA" id="ARBA00022840"/>
    </source>
</evidence>
<dbReference type="SUPFAM" id="SSF55874">
    <property type="entry name" value="ATPase domain of HSP90 chaperone/DNA topoisomerase II/histidine kinase"/>
    <property type="match status" value="1"/>
</dbReference>
<dbReference type="Pfam" id="PF00512">
    <property type="entry name" value="HisKA"/>
    <property type="match status" value="1"/>
</dbReference>
<dbReference type="GO" id="GO:0005524">
    <property type="term" value="F:ATP binding"/>
    <property type="evidence" value="ECO:0007669"/>
    <property type="project" value="UniProtKB-KW"/>
</dbReference>
<keyword evidence="5" id="KW-0547">Nucleotide-binding</keyword>
<dbReference type="InterPro" id="IPR005467">
    <property type="entry name" value="His_kinase_dom"/>
</dbReference>
<accession>A0A6A7Y463</accession>
<dbReference type="SUPFAM" id="SSF47384">
    <property type="entry name" value="Homodimeric domain of signal transducing histidine kinase"/>
    <property type="match status" value="1"/>
</dbReference>
<comment type="catalytic activity">
    <reaction evidence="1">
        <text>ATP + protein L-histidine = ADP + protein N-phospho-L-histidine.</text>
        <dbReference type="EC" id="2.7.13.3"/>
    </reaction>
</comment>
<evidence type="ECO:0000256" key="8">
    <source>
        <dbReference type="ARBA" id="ARBA00023012"/>
    </source>
</evidence>
<dbReference type="InterPro" id="IPR000014">
    <property type="entry name" value="PAS"/>
</dbReference>
<gene>
    <name evidence="11" type="ORF">F0357_12880</name>
</gene>
<dbReference type="Pfam" id="PF02518">
    <property type="entry name" value="HATPase_c"/>
    <property type="match status" value="1"/>
</dbReference>
<comment type="caution">
    <text evidence="11">The sequence shown here is derived from an EMBL/GenBank/DDBJ whole genome shotgun (WGS) entry which is preliminary data.</text>
</comment>
<dbReference type="AlphaFoldDB" id="A0A6A7Y463"/>
<dbReference type="InterPro" id="IPR003594">
    <property type="entry name" value="HATPase_dom"/>
</dbReference>
<dbReference type="SMART" id="SM00387">
    <property type="entry name" value="HATPase_c"/>
    <property type="match status" value="1"/>
</dbReference>
<evidence type="ECO:0000313" key="12">
    <source>
        <dbReference type="Proteomes" id="UP000332515"/>
    </source>
</evidence>
<dbReference type="Gene3D" id="1.10.287.130">
    <property type="match status" value="1"/>
</dbReference>
<keyword evidence="7" id="KW-0067">ATP-binding</keyword>
<keyword evidence="9" id="KW-0472">Membrane</keyword>
<proteinExistence type="predicted"/>
<feature type="domain" description="Histidine kinase" evidence="10">
    <location>
        <begin position="362"/>
        <end position="580"/>
    </location>
</feature>
<evidence type="ECO:0000313" key="11">
    <source>
        <dbReference type="EMBL" id="MQT13515.1"/>
    </source>
</evidence>
<dbReference type="EMBL" id="VWNA01000001">
    <property type="protein sequence ID" value="MQT13515.1"/>
    <property type="molecule type" value="Genomic_DNA"/>
</dbReference>
<dbReference type="PRINTS" id="PR00344">
    <property type="entry name" value="BCTRLSENSOR"/>
</dbReference>
<dbReference type="PROSITE" id="PS50109">
    <property type="entry name" value="HIS_KIN"/>
    <property type="match status" value="1"/>
</dbReference>
<feature type="transmembrane region" description="Helical" evidence="9">
    <location>
        <begin position="21"/>
        <end position="43"/>
    </location>
</feature>
<evidence type="ECO:0000256" key="4">
    <source>
        <dbReference type="ARBA" id="ARBA00022679"/>
    </source>
</evidence>
<keyword evidence="6" id="KW-0418">Kinase</keyword>
<evidence type="ECO:0000256" key="5">
    <source>
        <dbReference type="ARBA" id="ARBA00022741"/>
    </source>
</evidence>
<dbReference type="Pfam" id="PF13188">
    <property type="entry name" value="PAS_8"/>
    <property type="match status" value="1"/>
</dbReference>
<evidence type="ECO:0000256" key="1">
    <source>
        <dbReference type="ARBA" id="ARBA00000085"/>
    </source>
</evidence>
<dbReference type="InterPro" id="IPR036097">
    <property type="entry name" value="HisK_dim/P_sf"/>
</dbReference>
<dbReference type="Gene3D" id="3.30.565.10">
    <property type="entry name" value="Histidine kinase-like ATPase, C-terminal domain"/>
    <property type="match status" value="1"/>
</dbReference>
<dbReference type="GO" id="GO:0000155">
    <property type="term" value="F:phosphorelay sensor kinase activity"/>
    <property type="evidence" value="ECO:0007669"/>
    <property type="project" value="InterPro"/>
</dbReference>
<feature type="transmembrane region" description="Helical" evidence="9">
    <location>
        <begin position="195"/>
        <end position="214"/>
    </location>
</feature>
<dbReference type="SMART" id="SM00388">
    <property type="entry name" value="HisKA"/>
    <property type="match status" value="1"/>
</dbReference>
<dbReference type="InterPro" id="IPR003661">
    <property type="entry name" value="HisK_dim/P_dom"/>
</dbReference>
<evidence type="ECO:0000256" key="9">
    <source>
        <dbReference type="SAM" id="Phobius"/>
    </source>
</evidence>
<dbReference type="CDD" id="cd00082">
    <property type="entry name" value="HisKA"/>
    <property type="match status" value="1"/>
</dbReference>
<evidence type="ECO:0000256" key="6">
    <source>
        <dbReference type="ARBA" id="ARBA00022777"/>
    </source>
</evidence>
<dbReference type="EC" id="2.7.13.3" evidence="2"/>
<evidence type="ECO:0000259" key="10">
    <source>
        <dbReference type="PROSITE" id="PS50109"/>
    </source>
</evidence>
<keyword evidence="12" id="KW-1185">Reference proteome</keyword>
<sequence length="588" mass="63756">MRGWSGRLRTSPSWWNETVGVAIRLGISLVAMLGMFAATTMLYDSVVHQQALLATSVRTSGWVTYQATIEYAKALSALELAADSPEADELDRLELRLEILGSRMNVLYGSEDGSLIPDIKSYTPDLKRYETLIGSYADKVSKMTPGAPELPETFKTWNDEINPLGLMLQKMLMTSVAYNDGIYAREQSIAANHSILPLGLIFLCGGALLGILLFQGERDRRQLRIVLAAQEREAVLRESLRAALDAMPALIVIFDPQTDVISYANPPALATFDAALDHLGWAPLIAAIKEERRKTAPWGGFSVTVPVPKGNLISVRGAAREIVWDGRPQFMAALADTTKIRDAELQVLQASKLATLGEMSSAIAHELNQPLAVISMAVANALRLVTNGGDTQAIVAKLSRINEQLQRARRITDQVRRHGRMPAHTLTPFAVAPAIRNAIGFVAEQYRIAGIRLDVAITIPQDVTALGEQTMFEQVIVNLLVNARDALSDGSGEVTRPVTKIEAMASRGQIVIAVQDNAGGIKPEIMDRLFDPFTTTKPSDKGTGLGLSISRTVVREMNGTIDAANVGGGARFTVVVPISEAERTDKVA</sequence>
<keyword evidence="9" id="KW-1133">Transmembrane helix</keyword>
<keyword evidence="8" id="KW-0902">Two-component regulatory system</keyword>